<dbReference type="AlphaFoldDB" id="A0A919YSN2"/>
<evidence type="ECO:0000313" key="6">
    <source>
        <dbReference type="Proteomes" id="UP000683139"/>
    </source>
</evidence>
<evidence type="ECO:0000256" key="2">
    <source>
        <dbReference type="ARBA" id="ARBA00022801"/>
    </source>
</evidence>
<evidence type="ECO:0000256" key="3">
    <source>
        <dbReference type="ARBA" id="ARBA00023295"/>
    </source>
</evidence>
<accession>A0A919YSN2</accession>
<keyword evidence="3 4" id="KW-0326">Glycosidase</keyword>
<keyword evidence="6" id="KW-1185">Reference proteome</keyword>
<evidence type="ECO:0000313" key="5">
    <source>
        <dbReference type="EMBL" id="GIP16173.1"/>
    </source>
</evidence>
<dbReference type="SUPFAM" id="SSF51126">
    <property type="entry name" value="Pectin lyase-like"/>
    <property type="match status" value="1"/>
</dbReference>
<organism evidence="5 6">
    <name type="scientific">Paenibacillus montaniterrae</name>
    <dbReference type="NCBI Taxonomy" id="429341"/>
    <lineage>
        <taxon>Bacteria</taxon>
        <taxon>Bacillati</taxon>
        <taxon>Bacillota</taxon>
        <taxon>Bacilli</taxon>
        <taxon>Bacillales</taxon>
        <taxon>Paenibacillaceae</taxon>
        <taxon>Paenibacillus</taxon>
    </lineage>
</organism>
<dbReference type="PANTHER" id="PTHR31339">
    <property type="entry name" value="PECTIN LYASE-RELATED"/>
    <property type="match status" value="1"/>
</dbReference>
<name>A0A919YSN2_9BACL</name>
<dbReference type="GO" id="GO:0005975">
    <property type="term" value="P:carbohydrate metabolic process"/>
    <property type="evidence" value="ECO:0007669"/>
    <property type="project" value="InterPro"/>
</dbReference>
<dbReference type="InterPro" id="IPR012334">
    <property type="entry name" value="Pectin_lyas_fold"/>
</dbReference>
<reference evidence="5" key="1">
    <citation type="submission" date="2021-03" db="EMBL/GenBank/DDBJ databases">
        <title>Antimicrobial resistance genes in bacteria isolated from Japanese honey, and their potential for conferring macrolide and lincosamide resistance in the American foulbrood pathogen Paenibacillus larvae.</title>
        <authorList>
            <person name="Okamoto M."/>
            <person name="Kumagai M."/>
            <person name="Kanamori H."/>
            <person name="Takamatsu D."/>
        </authorList>
    </citation>
    <scope>NUCLEOTIDE SEQUENCE</scope>
    <source>
        <strain evidence="5">J40TS1</strain>
    </source>
</reference>
<dbReference type="Proteomes" id="UP000683139">
    <property type="component" value="Unassembled WGS sequence"/>
</dbReference>
<dbReference type="Gene3D" id="2.160.20.10">
    <property type="entry name" value="Single-stranded right-handed beta-helix, Pectin lyase-like"/>
    <property type="match status" value="1"/>
</dbReference>
<evidence type="ECO:0000256" key="4">
    <source>
        <dbReference type="RuleBase" id="RU361169"/>
    </source>
</evidence>
<dbReference type="EMBL" id="BOSE01000002">
    <property type="protein sequence ID" value="GIP16173.1"/>
    <property type="molecule type" value="Genomic_DNA"/>
</dbReference>
<dbReference type="SMART" id="SM00710">
    <property type="entry name" value="PbH1"/>
    <property type="match status" value="5"/>
</dbReference>
<keyword evidence="2 4" id="KW-0378">Hydrolase</keyword>
<dbReference type="GO" id="GO:0004650">
    <property type="term" value="F:polygalacturonase activity"/>
    <property type="evidence" value="ECO:0007669"/>
    <property type="project" value="InterPro"/>
</dbReference>
<dbReference type="Pfam" id="PF00295">
    <property type="entry name" value="Glyco_hydro_28"/>
    <property type="match status" value="1"/>
</dbReference>
<dbReference type="InterPro" id="IPR051801">
    <property type="entry name" value="GH28_Enzymes"/>
</dbReference>
<gene>
    <name evidence="5" type="ORF">J40TS1_18150</name>
</gene>
<evidence type="ECO:0000256" key="1">
    <source>
        <dbReference type="ARBA" id="ARBA00008834"/>
    </source>
</evidence>
<sequence>MTDKFDVRKYGAKGDGLSVDTKSIQAAIDDCHQAGGGYVLLHGGTFVAGTIRLKSNVYLQINPSAVLLANPDIRDYSADTHYNRYVNEQDMDKCFIYAEDATNIGIVGKGTINGNADFFPNEGTIDRPMMIRILRCKNVHLKDLKLYNTAAWTTAFLDSEDIWCENLDIRNEKKYNGDGLDFDGCQNVFVSNCSILGTDDNLCLQSSSRQYPMKNVHITNCHFTSICAAIRIGLKSIGEISNVVIQNCTFENVWREGIKIECTEGGSISDIVVQGMVMRNVSRPIFILLNNRLDVIGSSISLHTMPEIGRLERITISNVIATDDDEMKNIHYRFTDDMMGSPQFNGIRVDAHESYPIKDLVLSDIMYTSIGGVDGQSIPKEYPKVWDMRFEHPEQVSENYYPDWSRATFLDIRNVERLTLDRVRLRALNKDTRPSTFVENSKLVSHDIVEYVD</sequence>
<comment type="similarity">
    <text evidence="1 4">Belongs to the glycosyl hydrolase 28 family.</text>
</comment>
<protein>
    <submittedName>
        <fullName evidence="5">Exo-poly-alpha-D-galacturonosidase</fullName>
    </submittedName>
</protein>
<dbReference type="InterPro" id="IPR011050">
    <property type="entry name" value="Pectin_lyase_fold/virulence"/>
</dbReference>
<dbReference type="InterPro" id="IPR000743">
    <property type="entry name" value="Glyco_hydro_28"/>
</dbReference>
<proteinExistence type="inferred from homology"/>
<dbReference type="InterPro" id="IPR006626">
    <property type="entry name" value="PbH1"/>
</dbReference>
<comment type="caution">
    <text evidence="5">The sequence shown here is derived from an EMBL/GenBank/DDBJ whole genome shotgun (WGS) entry which is preliminary data.</text>
</comment>
<dbReference type="RefSeq" id="WP_213514398.1">
    <property type="nucleotide sequence ID" value="NZ_BOSE01000002.1"/>
</dbReference>
<dbReference type="PANTHER" id="PTHR31339:SF9">
    <property type="entry name" value="PLASMIN AND FIBRONECTIN-BINDING PROTEIN A"/>
    <property type="match status" value="1"/>
</dbReference>